<dbReference type="AlphaFoldDB" id="A0A7J8TUZ3"/>
<organism evidence="1 2">
    <name type="scientific">Gossypium klotzschianum</name>
    <dbReference type="NCBI Taxonomy" id="34286"/>
    <lineage>
        <taxon>Eukaryota</taxon>
        <taxon>Viridiplantae</taxon>
        <taxon>Streptophyta</taxon>
        <taxon>Embryophyta</taxon>
        <taxon>Tracheophyta</taxon>
        <taxon>Spermatophyta</taxon>
        <taxon>Magnoliopsida</taxon>
        <taxon>eudicotyledons</taxon>
        <taxon>Gunneridae</taxon>
        <taxon>Pentapetalae</taxon>
        <taxon>rosids</taxon>
        <taxon>malvids</taxon>
        <taxon>Malvales</taxon>
        <taxon>Malvaceae</taxon>
        <taxon>Malvoideae</taxon>
        <taxon>Gossypium</taxon>
    </lineage>
</organism>
<dbReference type="Proteomes" id="UP000593573">
    <property type="component" value="Unassembled WGS sequence"/>
</dbReference>
<dbReference type="EMBL" id="JABFAB010000002">
    <property type="protein sequence ID" value="MBA0641935.1"/>
    <property type="molecule type" value="Genomic_DNA"/>
</dbReference>
<evidence type="ECO:0000313" key="1">
    <source>
        <dbReference type="EMBL" id="MBA0641935.1"/>
    </source>
</evidence>
<accession>A0A7J8TUZ3</accession>
<proteinExistence type="predicted"/>
<keyword evidence="2" id="KW-1185">Reference proteome</keyword>
<reference evidence="1 2" key="1">
    <citation type="journal article" date="2019" name="Genome Biol. Evol.">
        <title>Insights into the evolution of the New World diploid cottons (Gossypium, subgenus Houzingenia) based on genome sequencing.</title>
        <authorList>
            <person name="Grover C.E."/>
            <person name="Arick M.A. 2nd"/>
            <person name="Thrash A."/>
            <person name="Conover J.L."/>
            <person name="Sanders W.S."/>
            <person name="Peterson D.G."/>
            <person name="Frelichowski J.E."/>
            <person name="Scheffler J.A."/>
            <person name="Scheffler B.E."/>
            <person name="Wendel J.F."/>
        </authorList>
    </citation>
    <scope>NUCLEOTIDE SEQUENCE [LARGE SCALE GENOMIC DNA]</scope>
    <source>
        <strain evidence="1">57</strain>
        <tissue evidence="1">Leaf</tissue>
    </source>
</reference>
<evidence type="ECO:0000313" key="2">
    <source>
        <dbReference type="Proteomes" id="UP000593573"/>
    </source>
</evidence>
<comment type="caution">
    <text evidence="1">The sequence shown here is derived from an EMBL/GenBank/DDBJ whole genome shotgun (WGS) entry which is preliminary data.</text>
</comment>
<sequence length="26" mass="2867">MDTIQGSDNSSSNSRWILSKSEHLAC</sequence>
<protein>
    <submittedName>
        <fullName evidence="1">Uncharacterized protein</fullName>
    </submittedName>
</protein>
<name>A0A7J8TUZ3_9ROSI</name>
<gene>
    <name evidence="1" type="ORF">Goklo_026410</name>
</gene>